<gene>
    <name evidence="2" type="ORF">Q3M24_14720</name>
</gene>
<keyword evidence="1" id="KW-0732">Signal</keyword>
<proteinExistence type="predicted"/>
<evidence type="ECO:0000313" key="2">
    <source>
        <dbReference type="EMBL" id="XCN71561.1"/>
    </source>
</evidence>
<dbReference type="InterPro" id="IPR025649">
    <property type="entry name" value="DUF4360"/>
</dbReference>
<feature type="signal peptide" evidence="1">
    <location>
        <begin position="1"/>
        <end position="22"/>
    </location>
</feature>
<name>A0AAU8LRM0_9BACT</name>
<accession>A0AAU8LRM0</accession>
<feature type="chain" id="PRO_5043325111" evidence="1">
    <location>
        <begin position="23"/>
        <end position="192"/>
    </location>
</feature>
<reference evidence="2" key="1">
    <citation type="journal article" date="2024" name="Syst. Appl. Microbiol.">
        <title>First single-strain enrichments of Electrothrix cable bacteria, description of E. aestuarii sp. nov. and E. rattekaaiensis sp. nov., and proposal of a cable bacteria taxonomy following the rules of the SeqCode.</title>
        <authorList>
            <person name="Plum-Jensen L.E."/>
            <person name="Schramm A."/>
            <person name="Marshall I.P.G."/>
        </authorList>
    </citation>
    <scope>NUCLEOTIDE SEQUENCE</scope>
    <source>
        <strain evidence="2">Rat1</strain>
    </source>
</reference>
<protein>
    <submittedName>
        <fullName evidence="2">DUF4360 domain-containing protein</fullName>
    </submittedName>
</protein>
<dbReference type="EMBL" id="CP159373">
    <property type="protein sequence ID" value="XCN71561.1"/>
    <property type="molecule type" value="Genomic_DNA"/>
</dbReference>
<reference evidence="2" key="2">
    <citation type="submission" date="2024-06" db="EMBL/GenBank/DDBJ databases">
        <authorList>
            <person name="Plum-Jensen L.E."/>
            <person name="Schramm A."/>
            <person name="Marshall I.P.G."/>
        </authorList>
    </citation>
    <scope>NUCLEOTIDE SEQUENCE</scope>
    <source>
        <strain evidence="2">Rat1</strain>
    </source>
</reference>
<evidence type="ECO:0000256" key="1">
    <source>
        <dbReference type="SAM" id="SignalP"/>
    </source>
</evidence>
<dbReference type="PANTHER" id="PTHR38847">
    <property type="match status" value="1"/>
</dbReference>
<dbReference type="AlphaFoldDB" id="A0AAU8LRM0"/>
<dbReference type="PANTHER" id="PTHR38847:SF1">
    <property type="entry name" value="PSEUDOURIDINE SYNTHASE RSUA_RLUA-LIKE DOMAIN-CONTAINING PROTEIN"/>
    <property type="match status" value="1"/>
</dbReference>
<sequence length="192" mass="20971">MKLLKVFFALVVLTVFAGQAFAGPPVYFKAPVKFRGTGCPGPNSVSVSGEGTDTMTVLFDQFDAARPKNNAASGMMRASCSFVVPVHVPQGLQVSTMTADWRGYAEGRTKLHREYFFAGQRGPRLDDSPRGDYTLHDNLAHGTVVWGKCGADVPMRINASVRATSNPSYIAVDTVDLKNKIVFHLKWKKCGR</sequence>
<dbReference type="KEGG" id="eaj:Q3M24_14720"/>
<organism evidence="2">
    <name type="scientific">Candidatus Electrothrix aestuarii</name>
    <dbReference type="NCBI Taxonomy" id="3062594"/>
    <lineage>
        <taxon>Bacteria</taxon>
        <taxon>Pseudomonadati</taxon>
        <taxon>Thermodesulfobacteriota</taxon>
        <taxon>Desulfobulbia</taxon>
        <taxon>Desulfobulbales</taxon>
        <taxon>Desulfobulbaceae</taxon>
        <taxon>Candidatus Electrothrix</taxon>
    </lineage>
</organism>
<dbReference type="Pfam" id="PF14273">
    <property type="entry name" value="DUF4360"/>
    <property type="match status" value="1"/>
</dbReference>